<dbReference type="FunFam" id="3.20.20.70:FF:000016">
    <property type="entry name" value="Triosephosphate isomerase"/>
    <property type="match status" value="1"/>
</dbReference>
<accession>A0AAW9DVK5</accession>
<organism evidence="11 12">
    <name type="scientific">Acidiphilium acidophilum</name>
    <name type="common">Thiobacillus acidophilus</name>
    <dbReference type="NCBI Taxonomy" id="76588"/>
    <lineage>
        <taxon>Bacteria</taxon>
        <taxon>Pseudomonadati</taxon>
        <taxon>Pseudomonadota</taxon>
        <taxon>Alphaproteobacteria</taxon>
        <taxon>Acetobacterales</taxon>
        <taxon>Acidocellaceae</taxon>
        <taxon>Acidiphilium</taxon>
    </lineage>
</organism>
<sequence>MRQMIAGNWKMNGTLAGLAGFAAPLAAGVDGVDLLICPPFPLIGPMIAAFAGAPVAVGAQDCAVEVAGAHTGDVSAPLLAEIGASHVILGHSERRADHGERSALVRDKARTATAAGLIPIICVGETLAERESGEAETVVRAQLAGSVPDGFAGLIAYEPVWAIGTGKTPTVADVAAMHASIRASLKKQLGDAGTAMLILYGGSVKPANAAELLAIPEVGGALIGGASLEADDFLAIAQAAQR</sequence>
<name>A0AAW9DVK5_ACIAO</name>
<keyword evidence="6 9" id="KW-0963">Cytoplasm</keyword>
<comment type="function">
    <text evidence="9">Involved in the gluconeogenesis. Catalyzes stereospecifically the conversion of dihydroxyacetone phosphate (DHAP) to D-glyceraldehyde-3-phosphate (G3P).</text>
</comment>
<comment type="pathway">
    <text evidence="3">Carbohydrate metabolism; erythritol degradation.</text>
</comment>
<dbReference type="GO" id="GO:0005829">
    <property type="term" value="C:cytosol"/>
    <property type="evidence" value="ECO:0007669"/>
    <property type="project" value="TreeGrafter"/>
</dbReference>
<comment type="pathway">
    <text evidence="2 9 10">Carbohydrate degradation; glycolysis; D-glyceraldehyde 3-phosphate from glycerone phosphate: step 1/1.</text>
</comment>
<dbReference type="InterPro" id="IPR020861">
    <property type="entry name" value="Triosephosphate_isomerase_AS"/>
</dbReference>
<dbReference type="InterPro" id="IPR035990">
    <property type="entry name" value="TIM_sf"/>
</dbReference>
<evidence type="ECO:0000256" key="9">
    <source>
        <dbReference type="HAMAP-Rule" id="MF_00147"/>
    </source>
</evidence>
<dbReference type="RefSeq" id="WP_319615496.1">
    <property type="nucleotide sequence ID" value="NZ_JAWXYB010000018.1"/>
</dbReference>
<reference evidence="11 12" key="1">
    <citation type="submission" date="2023-11" db="EMBL/GenBank/DDBJ databases">
        <title>MicrobeMod: A computational toolkit for identifying prokaryotic methylation and restriction-modification with nanopore sequencing.</title>
        <authorList>
            <person name="Crits-Christoph A."/>
            <person name="Kang S.C."/>
            <person name="Lee H."/>
            <person name="Ostrov N."/>
        </authorList>
    </citation>
    <scope>NUCLEOTIDE SEQUENCE [LARGE SCALE GENOMIC DNA]</scope>
    <source>
        <strain evidence="11 12">DSMZ 700</strain>
    </source>
</reference>
<dbReference type="SUPFAM" id="SSF51351">
    <property type="entry name" value="Triosephosphate isomerase (TIM)"/>
    <property type="match status" value="1"/>
</dbReference>
<comment type="subunit">
    <text evidence="9 10">Homodimer.</text>
</comment>
<proteinExistence type="inferred from homology"/>
<evidence type="ECO:0000256" key="4">
    <source>
        <dbReference type="ARBA" id="ARBA00007422"/>
    </source>
</evidence>
<evidence type="ECO:0000256" key="5">
    <source>
        <dbReference type="ARBA" id="ARBA00022432"/>
    </source>
</evidence>
<evidence type="ECO:0000256" key="2">
    <source>
        <dbReference type="ARBA" id="ARBA00004680"/>
    </source>
</evidence>
<dbReference type="Gene3D" id="3.20.20.70">
    <property type="entry name" value="Aldolase class I"/>
    <property type="match status" value="1"/>
</dbReference>
<protein>
    <recommendedName>
        <fullName evidence="9 10">Triosephosphate isomerase</fullName>
        <shortName evidence="9">TIM</shortName>
        <shortName evidence="9">TPI</shortName>
        <ecNumber evidence="9 10">5.3.1.1</ecNumber>
    </recommendedName>
    <alternativeName>
        <fullName evidence="9">Triose-phosphate isomerase</fullName>
    </alternativeName>
</protein>
<evidence type="ECO:0000256" key="1">
    <source>
        <dbReference type="ARBA" id="ARBA00000148"/>
    </source>
</evidence>
<comment type="pathway">
    <text evidence="9 10">Carbohydrate biosynthesis; gluconeogenesis.</text>
</comment>
<feature type="binding site" evidence="9">
    <location>
        <begin position="224"/>
        <end position="225"/>
    </location>
    <ligand>
        <name>substrate</name>
    </ligand>
</feature>
<comment type="catalytic activity">
    <reaction evidence="9 10">
        <text>D-glyceraldehyde 3-phosphate = dihydroxyacetone phosphate</text>
        <dbReference type="Rhea" id="RHEA:18585"/>
        <dbReference type="ChEBI" id="CHEBI:57642"/>
        <dbReference type="ChEBI" id="CHEBI:59776"/>
        <dbReference type="EC" id="5.3.1.1"/>
    </reaction>
</comment>
<feature type="active site" description="Electrophile" evidence="9">
    <location>
        <position position="91"/>
    </location>
</feature>
<comment type="subcellular location">
    <subcellularLocation>
        <location evidence="9 10">Cytoplasm</location>
    </subcellularLocation>
</comment>
<dbReference type="CDD" id="cd00311">
    <property type="entry name" value="TIM"/>
    <property type="match status" value="1"/>
</dbReference>
<dbReference type="GO" id="GO:0046166">
    <property type="term" value="P:glyceraldehyde-3-phosphate biosynthetic process"/>
    <property type="evidence" value="ECO:0007669"/>
    <property type="project" value="TreeGrafter"/>
</dbReference>
<dbReference type="NCBIfam" id="TIGR00419">
    <property type="entry name" value="tim"/>
    <property type="match status" value="1"/>
</dbReference>
<dbReference type="InterPro" id="IPR000652">
    <property type="entry name" value="Triosephosphate_isomerase"/>
</dbReference>
<evidence type="ECO:0000256" key="8">
    <source>
        <dbReference type="ARBA" id="ARBA00023235"/>
    </source>
</evidence>
<evidence type="ECO:0000256" key="6">
    <source>
        <dbReference type="ARBA" id="ARBA00022490"/>
    </source>
</evidence>
<evidence type="ECO:0000313" key="11">
    <source>
        <dbReference type="EMBL" id="MDX5932641.1"/>
    </source>
</evidence>
<evidence type="ECO:0000313" key="12">
    <source>
        <dbReference type="Proteomes" id="UP001279553"/>
    </source>
</evidence>
<feature type="binding site" evidence="9">
    <location>
        <position position="164"/>
    </location>
    <ligand>
        <name>substrate</name>
    </ligand>
</feature>
<dbReference type="GO" id="GO:0006094">
    <property type="term" value="P:gluconeogenesis"/>
    <property type="evidence" value="ECO:0007669"/>
    <property type="project" value="UniProtKB-UniRule"/>
</dbReference>
<feature type="active site" description="Proton acceptor" evidence="9">
    <location>
        <position position="158"/>
    </location>
</feature>
<keyword evidence="7 9" id="KW-0324">Glycolysis</keyword>
<dbReference type="GO" id="GO:0004807">
    <property type="term" value="F:triose-phosphate isomerase activity"/>
    <property type="evidence" value="ECO:0007669"/>
    <property type="project" value="UniProtKB-UniRule"/>
</dbReference>
<dbReference type="PANTHER" id="PTHR21139:SF42">
    <property type="entry name" value="TRIOSEPHOSPHATE ISOMERASE"/>
    <property type="match status" value="1"/>
</dbReference>
<dbReference type="InterPro" id="IPR013785">
    <property type="entry name" value="Aldolase_TIM"/>
</dbReference>
<dbReference type="AlphaFoldDB" id="A0AAW9DVK5"/>
<dbReference type="PANTHER" id="PTHR21139">
    <property type="entry name" value="TRIOSEPHOSPHATE ISOMERASE"/>
    <property type="match status" value="1"/>
</dbReference>
<dbReference type="InterPro" id="IPR022896">
    <property type="entry name" value="TrioseP_Isoase_bac/euk"/>
</dbReference>
<comment type="similarity">
    <text evidence="4 9 10">Belongs to the triosephosphate isomerase family.</text>
</comment>
<dbReference type="PROSITE" id="PS51440">
    <property type="entry name" value="TIM_2"/>
    <property type="match status" value="1"/>
</dbReference>
<keyword evidence="5 9" id="KW-0312">Gluconeogenesis</keyword>
<dbReference type="PROSITE" id="PS00171">
    <property type="entry name" value="TIM_1"/>
    <property type="match status" value="1"/>
</dbReference>
<dbReference type="EMBL" id="JAWXYB010000018">
    <property type="protein sequence ID" value="MDX5932641.1"/>
    <property type="molecule type" value="Genomic_DNA"/>
</dbReference>
<dbReference type="EC" id="5.3.1.1" evidence="9 10"/>
<evidence type="ECO:0000256" key="10">
    <source>
        <dbReference type="RuleBase" id="RU363013"/>
    </source>
</evidence>
<dbReference type="Pfam" id="PF00121">
    <property type="entry name" value="TIM"/>
    <property type="match status" value="1"/>
</dbReference>
<gene>
    <name evidence="9 11" type="primary">tpiA</name>
    <name evidence="11" type="ORF">SIL87_17965</name>
</gene>
<comment type="catalytic activity">
    <reaction evidence="1">
        <text>L-erythrulose 1-phosphate = D-erythrulose 4-phosphate</text>
        <dbReference type="Rhea" id="RHEA:49588"/>
        <dbReference type="ChEBI" id="CHEBI:58002"/>
        <dbReference type="ChEBI" id="CHEBI:90796"/>
        <dbReference type="EC" id="5.3.1.33"/>
    </reaction>
</comment>
<feature type="binding site" evidence="9">
    <location>
        <position position="203"/>
    </location>
    <ligand>
        <name>substrate</name>
    </ligand>
</feature>
<dbReference type="HAMAP" id="MF_00147_B">
    <property type="entry name" value="TIM_B"/>
    <property type="match status" value="1"/>
</dbReference>
<keyword evidence="8 9" id="KW-0413">Isomerase</keyword>
<evidence type="ECO:0000256" key="3">
    <source>
        <dbReference type="ARBA" id="ARBA00004939"/>
    </source>
</evidence>
<feature type="binding site" evidence="9">
    <location>
        <begin position="8"/>
        <end position="10"/>
    </location>
    <ligand>
        <name>substrate</name>
    </ligand>
</feature>
<dbReference type="GO" id="GO:0006096">
    <property type="term" value="P:glycolytic process"/>
    <property type="evidence" value="ECO:0007669"/>
    <property type="project" value="UniProtKB-UniRule"/>
</dbReference>
<keyword evidence="12" id="KW-1185">Reference proteome</keyword>
<dbReference type="Proteomes" id="UP001279553">
    <property type="component" value="Unassembled WGS sequence"/>
</dbReference>
<evidence type="ECO:0000256" key="7">
    <source>
        <dbReference type="ARBA" id="ARBA00023152"/>
    </source>
</evidence>
<comment type="caution">
    <text evidence="11">The sequence shown here is derived from an EMBL/GenBank/DDBJ whole genome shotgun (WGS) entry which is preliminary data.</text>
</comment>
<dbReference type="GO" id="GO:0019563">
    <property type="term" value="P:glycerol catabolic process"/>
    <property type="evidence" value="ECO:0007669"/>
    <property type="project" value="TreeGrafter"/>
</dbReference>